<dbReference type="OrthoDB" id="7306064at2"/>
<keyword evidence="1" id="KW-0472">Membrane</keyword>
<feature type="transmembrane region" description="Helical" evidence="1">
    <location>
        <begin position="20"/>
        <end position="42"/>
    </location>
</feature>
<dbReference type="RefSeq" id="WP_160616200.1">
    <property type="nucleotide sequence ID" value="NZ_WTYR01000001.1"/>
</dbReference>
<keyword evidence="1" id="KW-1133">Transmembrane helix</keyword>
<keyword evidence="4" id="KW-1185">Reference proteome</keyword>
<reference evidence="3 4" key="1">
    <citation type="submission" date="2019-12" db="EMBL/GenBank/DDBJ databases">
        <title>Genomic-based taxomic classification of the family Erythrobacteraceae.</title>
        <authorList>
            <person name="Xu L."/>
        </authorList>
    </citation>
    <scope>NUCLEOTIDE SEQUENCE [LARGE SCALE GENOMIC DNA]</scope>
    <source>
        <strain evidence="3 4">LMG 29519</strain>
    </source>
</reference>
<dbReference type="EMBL" id="WTYR01000001">
    <property type="protein sequence ID" value="MXP09512.1"/>
    <property type="molecule type" value="Genomic_DNA"/>
</dbReference>
<organism evidence="3 4">
    <name type="scientific">Alteriqipengyuania halimionae</name>
    <dbReference type="NCBI Taxonomy" id="1926630"/>
    <lineage>
        <taxon>Bacteria</taxon>
        <taxon>Pseudomonadati</taxon>
        <taxon>Pseudomonadota</taxon>
        <taxon>Alphaproteobacteria</taxon>
        <taxon>Sphingomonadales</taxon>
        <taxon>Erythrobacteraceae</taxon>
        <taxon>Alteriqipengyuania</taxon>
    </lineage>
</organism>
<dbReference type="InterPro" id="IPR012495">
    <property type="entry name" value="TadE-like_dom"/>
</dbReference>
<name>A0A6I4U4Z9_9SPHN</name>
<evidence type="ECO:0000313" key="4">
    <source>
        <dbReference type="Proteomes" id="UP000429229"/>
    </source>
</evidence>
<sequence>MIAFCRKLRQDESGATIVEFAVVAPILFLVLFGGMELAHVAYVKTTLRNALQEASRASGLEDGSTNAAAIDQKVEKSIKRVAPDADVKIKRTSYQDFSDVKTPEDFTDSNSNGRYDSTECFVDINGNKKWDSDRGRKKSQGGADDAVLYEVEVKYEKIFPLWALVGSSEKITQLNAETTLRNQPYGTQVPNEGVNICP</sequence>
<evidence type="ECO:0000313" key="3">
    <source>
        <dbReference type="EMBL" id="MXP09512.1"/>
    </source>
</evidence>
<keyword evidence="1" id="KW-0812">Transmembrane</keyword>
<comment type="caution">
    <text evidence="3">The sequence shown here is derived from an EMBL/GenBank/DDBJ whole genome shotgun (WGS) entry which is preliminary data.</text>
</comment>
<accession>A0A6I4U4Z9</accession>
<gene>
    <name evidence="3" type="ORF">GRI68_04910</name>
</gene>
<evidence type="ECO:0000256" key="1">
    <source>
        <dbReference type="SAM" id="Phobius"/>
    </source>
</evidence>
<dbReference type="Proteomes" id="UP000429229">
    <property type="component" value="Unassembled WGS sequence"/>
</dbReference>
<dbReference type="AlphaFoldDB" id="A0A6I4U4Z9"/>
<protein>
    <submittedName>
        <fullName evidence="3">Pilus assembly protein</fullName>
    </submittedName>
</protein>
<proteinExistence type="predicted"/>
<dbReference type="Pfam" id="PF07811">
    <property type="entry name" value="TadE"/>
    <property type="match status" value="1"/>
</dbReference>
<evidence type="ECO:0000259" key="2">
    <source>
        <dbReference type="Pfam" id="PF07811"/>
    </source>
</evidence>
<feature type="domain" description="TadE-like" evidence="2">
    <location>
        <begin position="14"/>
        <end position="56"/>
    </location>
</feature>